<dbReference type="Gene3D" id="3.90.1170.30">
    <property type="entry name" value="Pyrimidine nucleoside phosphorylase-like, C-terminal domain"/>
    <property type="match status" value="1"/>
</dbReference>
<evidence type="ECO:0000256" key="5">
    <source>
        <dbReference type="ARBA" id="ARBA00011738"/>
    </source>
</evidence>
<dbReference type="InterPro" id="IPR036566">
    <property type="entry name" value="PYNP-like_C_sf"/>
</dbReference>
<dbReference type="PANTHER" id="PTHR10515:SF0">
    <property type="entry name" value="THYMIDINE PHOSPHORYLASE"/>
    <property type="match status" value="1"/>
</dbReference>
<evidence type="ECO:0000256" key="1">
    <source>
        <dbReference type="ARBA" id="ARBA00001066"/>
    </source>
</evidence>
<keyword evidence="8" id="KW-0328">Glycosyltransferase</keyword>
<feature type="domain" description="Pyrimidine nucleoside phosphorylase C-terminal" evidence="12">
    <location>
        <begin position="345"/>
        <end position="419"/>
    </location>
</feature>
<dbReference type="EMBL" id="FPAA01000011">
    <property type="protein sequence ID" value="SFS92293.1"/>
    <property type="molecule type" value="Genomic_DNA"/>
</dbReference>
<organism evidence="13 14">
    <name type="scientific">Marininema halotolerans</name>
    <dbReference type="NCBI Taxonomy" id="1155944"/>
    <lineage>
        <taxon>Bacteria</taxon>
        <taxon>Bacillati</taxon>
        <taxon>Bacillota</taxon>
        <taxon>Bacilli</taxon>
        <taxon>Bacillales</taxon>
        <taxon>Thermoactinomycetaceae</taxon>
        <taxon>Marininema</taxon>
    </lineage>
</organism>
<dbReference type="InterPro" id="IPR017872">
    <property type="entry name" value="Pyrmidine_PPase_CS"/>
</dbReference>
<comment type="catalytic activity">
    <reaction evidence="11">
        <text>thymidine + phosphate = 2-deoxy-alpha-D-ribose 1-phosphate + thymine</text>
        <dbReference type="Rhea" id="RHEA:16037"/>
        <dbReference type="ChEBI" id="CHEBI:17748"/>
        <dbReference type="ChEBI" id="CHEBI:17821"/>
        <dbReference type="ChEBI" id="CHEBI:43474"/>
        <dbReference type="ChEBI" id="CHEBI:57259"/>
        <dbReference type="EC" id="2.4.2.2"/>
    </reaction>
</comment>
<dbReference type="AlphaFoldDB" id="A0A1I6TSN8"/>
<dbReference type="GO" id="GO:0005829">
    <property type="term" value="C:cytosol"/>
    <property type="evidence" value="ECO:0007669"/>
    <property type="project" value="TreeGrafter"/>
</dbReference>
<evidence type="ECO:0000256" key="11">
    <source>
        <dbReference type="ARBA" id="ARBA00048525"/>
    </source>
</evidence>
<dbReference type="GO" id="GO:0006206">
    <property type="term" value="P:pyrimidine nucleobase metabolic process"/>
    <property type="evidence" value="ECO:0007669"/>
    <property type="project" value="InterPro"/>
</dbReference>
<dbReference type="PIRSF" id="PIRSF000478">
    <property type="entry name" value="TP_PyNP"/>
    <property type="match status" value="1"/>
</dbReference>
<keyword evidence="9" id="KW-0808">Transferase</keyword>
<evidence type="ECO:0000256" key="8">
    <source>
        <dbReference type="ARBA" id="ARBA00022676"/>
    </source>
</evidence>
<comment type="catalytic activity">
    <reaction evidence="10">
        <text>uridine + phosphate = alpha-D-ribose 1-phosphate + uracil</text>
        <dbReference type="Rhea" id="RHEA:24388"/>
        <dbReference type="ChEBI" id="CHEBI:16704"/>
        <dbReference type="ChEBI" id="CHEBI:17568"/>
        <dbReference type="ChEBI" id="CHEBI:43474"/>
        <dbReference type="ChEBI" id="CHEBI:57720"/>
        <dbReference type="EC" id="2.4.2.2"/>
    </reaction>
</comment>
<dbReference type="Pfam" id="PF00591">
    <property type="entry name" value="Glycos_transf_3"/>
    <property type="match status" value="1"/>
</dbReference>
<evidence type="ECO:0000256" key="3">
    <source>
        <dbReference type="ARBA" id="ARBA00003877"/>
    </source>
</evidence>
<dbReference type="EC" id="2.4.2.2" evidence="6"/>
<dbReference type="Proteomes" id="UP000198660">
    <property type="component" value="Unassembled WGS sequence"/>
</dbReference>
<sequence length="441" mass="46245">MQTVELIHKKRDGKELTTEEIRHLVQGYASGTIPDYQMSAWAMAVFFQGMTSRERAALTMEMVHSGEVVNLDSIQGIKVDKHSTGGVGDTTTLVLGPLVAAAGVPVAKLSGRGLGHTGGTIDKLESFEGFSTSLTTDAFVKQVNELGVAVMGQTADLTPADKQLYGLRDVTATVDSIPLIASSIMSKKIAAGANGIVLDVKTGKGAFMKDEEHAVELAQAMVEIGSHVGRKTVAIISDMEQPLGLAIGNALEAKEAIDTLKGEGPADLTEICLTLGAHMVVIGGKAKTAEEARHLLEEKIADGSALAKFREFIEAQGGNGGAIDDPSQLAQAHHLIEVKAPAAGTVAALEAEEIGICAMMLGAGRETKDAVIDHAVGIVLAKKVGDRVEEGEVLAVLHANDQSKVAEVKERFLKAVTLSDKPSSPPRLIRALVTEQGVTTL</sequence>
<dbReference type="GO" id="GO:0004645">
    <property type="term" value="F:1,4-alpha-oligoglucan phosphorylase activity"/>
    <property type="evidence" value="ECO:0007669"/>
    <property type="project" value="InterPro"/>
</dbReference>
<dbReference type="Pfam" id="PF02885">
    <property type="entry name" value="Glycos_trans_3N"/>
    <property type="match status" value="1"/>
</dbReference>
<dbReference type="FunFam" id="3.40.1030.10:FF:000003">
    <property type="entry name" value="Pyrimidine-nucleoside phosphorylase"/>
    <property type="match status" value="1"/>
</dbReference>
<dbReference type="InterPro" id="IPR017459">
    <property type="entry name" value="Glycosyl_Trfase_fam3_N_dom"/>
</dbReference>
<comment type="subunit">
    <text evidence="5">Homodimer.</text>
</comment>
<dbReference type="InterPro" id="IPR000053">
    <property type="entry name" value="Thymidine/pyrmidine_PPase"/>
</dbReference>
<dbReference type="InterPro" id="IPR000312">
    <property type="entry name" value="Glycosyl_Trfase_fam3"/>
</dbReference>
<dbReference type="NCBIfam" id="NF004747">
    <property type="entry name" value="PRK06078.1"/>
    <property type="match status" value="1"/>
</dbReference>
<comment type="catalytic activity">
    <reaction evidence="1">
        <text>2'-deoxyuridine + phosphate = 2-deoxy-alpha-D-ribose 1-phosphate + uracil</text>
        <dbReference type="Rhea" id="RHEA:22824"/>
        <dbReference type="ChEBI" id="CHEBI:16450"/>
        <dbReference type="ChEBI" id="CHEBI:17568"/>
        <dbReference type="ChEBI" id="CHEBI:43474"/>
        <dbReference type="ChEBI" id="CHEBI:57259"/>
        <dbReference type="EC" id="2.4.2.2"/>
    </reaction>
</comment>
<keyword evidence="14" id="KW-1185">Reference proteome</keyword>
<evidence type="ECO:0000313" key="13">
    <source>
        <dbReference type="EMBL" id="SFS92293.1"/>
    </source>
</evidence>
<evidence type="ECO:0000259" key="12">
    <source>
        <dbReference type="SMART" id="SM00941"/>
    </source>
</evidence>
<dbReference type="PANTHER" id="PTHR10515">
    <property type="entry name" value="THYMIDINE PHOSPHORYLASE"/>
    <property type="match status" value="1"/>
</dbReference>
<dbReference type="Gene3D" id="1.20.970.10">
    <property type="entry name" value="Transferase, Pyrimidine Nucleoside Phosphorylase, Chain C"/>
    <property type="match status" value="1"/>
</dbReference>
<name>A0A1I6TSN8_9BACL</name>
<comment type="function">
    <text evidence="3">Catalyzes phosphorolysis of the pyrimidine nucleosides uridine, thymidine and 2'-deoxyuridine with the formation of the corresponding pyrimidine base and ribose-1-phosphate.</text>
</comment>
<evidence type="ECO:0000256" key="2">
    <source>
        <dbReference type="ARBA" id="ARBA00001958"/>
    </source>
</evidence>
<dbReference type="GO" id="GO:0006213">
    <property type="term" value="P:pyrimidine nucleoside metabolic process"/>
    <property type="evidence" value="ECO:0007669"/>
    <property type="project" value="InterPro"/>
</dbReference>
<comment type="similarity">
    <text evidence="4">Belongs to the thymidine/pyrimidine-nucleoside phosphorylase family.</text>
</comment>
<gene>
    <name evidence="13" type="ORF">SAMN05444972_11142</name>
</gene>
<dbReference type="SMART" id="SM00941">
    <property type="entry name" value="PYNP_C"/>
    <property type="match status" value="1"/>
</dbReference>
<proteinExistence type="inferred from homology"/>
<dbReference type="InterPro" id="IPR013102">
    <property type="entry name" value="PYNP_C"/>
</dbReference>
<dbReference type="Gene3D" id="3.40.1030.10">
    <property type="entry name" value="Nucleoside phosphorylase/phosphoribosyltransferase catalytic domain"/>
    <property type="match status" value="1"/>
</dbReference>
<evidence type="ECO:0000256" key="6">
    <source>
        <dbReference type="ARBA" id="ARBA00011889"/>
    </source>
</evidence>
<dbReference type="OrthoDB" id="9763887at2"/>
<dbReference type="SUPFAM" id="SSF47648">
    <property type="entry name" value="Nucleoside phosphorylase/phosphoribosyltransferase N-terminal domain"/>
    <property type="match status" value="1"/>
</dbReference>
<evidence type="ECO:0000313" key="14">
    <source>
        <dbReference type="Proteomes" id="UP000198660"/>
    </source>
</evidence>
<evidence type="ECO:0000256" key="9">
    <source>
        <dbReference type="ARBA" id="ARBA00022679"/>
    </source>
</evidence>
<accession>A0A1I6TSN8</accession>
<dbReference type="InterPro" id="IPR018090">
    <property type="entry name" value="Pyrmidine_PPas_bac/euk"/>
</dbReference>
<dbReference type="NCBIfam" id="TIGR02644">
    <property type="entry name" value="Y_phosphoryl"/>
    <property type="match status" value="1"/>
</dbReference>
<dbReference type="PROSITE" id="PS00647">
    <property type="entry name" value="THYMID_PHOSPHORYLASE"/>
    <property type="match status" value="1"/>
</dbReference>
<dbReference type="InterPro" id="IPR035902">
    <property type="entry name" value="Nuc_phospho_transferase"/>
</dbReference>
<protein>
    <recommendedName>
        <fullName evidence="7">Pyrimidine-nucleoside phosphorylase</fullName>
        <ecNumber evidence="6">2.4.2.2</ecNumber>
    </recommendedName>
</protein>
<comment type="cofactor">
    <cofactor evidence="2">
        <name>K(+)</name>
        <dbReference type="ChEBI" id="CHEBI:29103"/>
    </cofactor>
</comment>
<reference evidence="14" key="1">
    <citation type="submission" date="2016-10" db="EMBL/GenBank/DDBJ databases">
        <authorList>
            <person name="Varghese N."/>
            <person name="Submissions S."/>
        </authorList>
    </citation>
    <scope>NUCLEOTIDE SEQUENCE [LARGE SCALE GENOMIC DNA]</scope>
    <source>
        <strain evidence="14">DSM 45789</strain>
    </source>
</reference>
<dbReference type="RefSeq" id="WP_091838347.1">
    <property type="nucleotide sequence ID" value="NZ_FPAA01000011.1"/>
</dbReference>
<evidence type="ECO:0000256" key="10">
    <source>
        <dbReference type="ARBA" id="ARBA00048453"/>
    </source>
</evidence>
<dbReference type="SUPFAM" id="SSF54680">
    <property type="entry name" value="Pyrimidine nucleoside phosphorylase C-terminal domain"/>
    <property type="match status" value="1"/>
</dbReference>
<evidence type="ECO:0000256" key="4">
    <source>
        <dbReference type="ARBA" id="ARBA00006915"/>
    </source>
</evidence>
<evidence type="ECO:0000256" key="7">
    <source>
        <dbReference type="ARBA" id="ARBA00014680"/>
    </source>
</evidence>
<dbReference type="NCBIfam" id="NF004490">
    <property type="entry name" value="PRK05820.1"/>
    <property type="match status" value="1"/>
</dbReference>
<dbReference type="Pfam" id="PF07831">
    <property type="entry name" value="PYNP_C"/>
    <property type="match status" value="1"/>
</dbReference>
<dbReference type="InterPro" id="IPR036320">
    <property type="entry name" value="Glycosyl_Trfase_fam3_N_dom_sf"/>
</dbReference>
<dbReference type="GO" id="GO:0009032">
    <property type="term" value="F:thymidine phosphorylase activity"/>
    <property type="evidence" value="ECO:0007669"/>
    <property type="project" value="TreeGrafter"/>
</dbReference>
<dbReference type="SUPFAM" id="SSF52418">
    <property type="entry name" value="Nucleoside phosphorylase/phosphoribosyltransferase catalytic domain"/>
    <property type="match status" value="1"/>
</dbReference>